<organism evidence="5 6">
    <name type="scientific">Litoreibacter ascidiaceicola</name>
    <dbReference type="NCBI Taxonomy" id="1486859"/>
    <lineage>
        <taxon>Bacteria</taxon>
        <taxon>Pseudomonadati</taxon>
        <taxon>Pseudomonadota</taxon>
        <taxon>Alphaproteobacteria</taxon>
        <taxon>Rhodobacterales</taxon>
        <taxon>Roseobacteraceae</taxon>
        <taxon>Litoreibacter</taxon>
    </lineage>
</organism>
<keyword evidence="3 5" id="KW-0808">Transferase</keyword>
<dbReference type="STRING" id="1486859.SAMN05444273_11041"/>
<proteinExistence type="inferred from homology"/>
<sequence>MKLNSKQLDAARSALLGEHSEQVIRYMAGQSVVIDSTLPTQQAQEIAQNCGWTLPKSEARTSLGFLVSDSCREYLFWQERHKALPFENGLPHLSDTLFEGKYVAEIGSGMGANLMSLSHRTGRVCGVEPVETYIQLGEIFCTREGISTLETRVGGAESLPFQDDELDLVLCVSAHQYFDIMPAFHEIARVLKRGGELVIIGGILSDYARHSVDYALNSEGPKAVAITLVNSLSYTAVGRRIIGNRNGFSTSRPVYPTSNAMIRWMHDAGLTQKTPFEKIGEETCFYAVLSG</sequence>
<dbReference type="AlphaFoldDB" id="A0A1M5DV98"/>
<gene>
    <name evidence="5" type="ORF">SAMN05444273_11041</name>
</gene>
<dbReference type="GO" id="GO:0032259">
    <property type="term" value="P:methylation"/>
    <property type="evidence" value="ECO:0007669"/>
    <property type="project" value="UniProtKB-KW"/>
</dbReference>
<evidence type="ECO:0000256" key="1">
    <source>
        <dbReference type="ARBA" id="ARBA00008361"/>
    </source>
</evidence>
<dbReference type="EMBL" id="FQUV01000010">
    <property type="protein sequence ID" value="SHF70865.1"/>
    <property type="molecule type" value="Genomic_DNA"/>
</dbReference>
<dbReference type="Pfam" id="PF08241">
    <property type="entry name" value="Methyltransf_11"/>
    <property type="match status" value="1"/>
</dbReference>
<evidence type="ECO:0000313" key="6">
    <source>
        <dbReference type="Proteomes" id="UP000184144"/>
    </source>
</evidence>
<keyword evidence="2 5" id="KW-0489">Methyltransferase</keyword>
<dbReference type="InterPro" id="IPR051052">
    <property type="entry name" value="Diverse_substrate_MTase"/>
</dbReference>
<dbReference type="PANTHER" id="PTHR44942:SF4">
    <property type="entry name" value="METHYLTRANSFERASE TYPE 11 DOMAIN-CONTAINING PROTEIN"/>
    <property type="match status" value="1"/>
</dbReference>
<evidence type="ECO:0000313" key="5">
    <source>
        <dbReference type="EMBL" id="SHF70865.1"/>
    </source>
</evidence>
<dbReference type="Gene3D" id="3.40.50.150">
    <property type="entry name" value="Vaccinia Virus protein VP39"/>
    <property type="match status" value="1"/>
</dbReference>
<dbReference type="SUPFAM" id="SSF53335">
    <property type="entry name" value="S-adenosyl-L-methionine-dependent methyltransferases"/>
    <property type="match status" value="1"/>
</dbReference>
<accession>A0A1M5DV98</accession>
<evidence type="ECO:0000256" key="3">
    <source>
        <dbReference type="ARBA" id="ARBA00022679"/>
    </source>
</evidence>
<evidence type="ECO:0000259" key="4">
    <source>
        <dbReference type="Pfam" id="PF08241"/>
    </source>
</evidence>
<evidence type="ECO:0000256" key="2">
    <source>
        <dbReference type="ARBA" id="ARBA00022603"/>
    </source>
</evidence>
<keyword evidence="6" id="KW-1185">Reference proteome</keyword>
<dbReference type="OrthoDB" id="9787738at2"/>
<dbReference type="RefSeq" id="WP_083588718.1">
    <property type="nucleotide sequence ID" value="NZ_FQUV01000010.1"/>
</dbReference>
<protein>
    <submittedName>
        <fullName evidence="5">Methyltransferase domain-containing protein</fullName>
    </submittedName>
</protein>
<name>A0A1M5DV98_9RHOB</name>
<comment type="similarity">
    <text evidence="1">Belongs to the methyltransferase superfamily.</text>
</comment>
<feature type="domain" description="Methyltransferase type 11" evidence="4">
    <location>
        <begin position="105"/>
        <end position="199"/>
    </location>
</feature>
<reference evidence="6" key="1">
    <citation type="submission" date="2016-11" db="EMBL/GenBank/DDBJ databases">
        <authorList>
            <person name="Varghese N."/>
            <person name="Submissions S."/>
        </authorList>
    </citation>
    <scope>NUCLEOTIDE SEQUENCE [LARGE SCALE GENOMIC DNA]</scope>
    <source>
        <strain evidence="6">DSM 100566</strain>
    </source>
</reference>
<dbReference type="CDD" id="cd02440">
    <property type="entry name" value="AdoMet_MTases"/>
    <property type="match status" value="1"/>
</dbReference>
<dbReference type="InterPro" id="IPR029063">
    <property type="entry name" value="SAM-dependent_MTases_sf"/>
</dbReference>
<dbReference type="GO" id="GO:0008757">
    <property type="term" value="F:S-adenosylmethionine-dependent methyltransferase activity"/>
    <property type="evidence" value="ECO:0007669"/>
    <property type="project" value="InterPro"/>
</dbReference>
<dbReference type="Proteomes" id="UP000184144">
    <property type="component" value="Unassembled WGS sequence"/>
</dbReference>
<dbReference type="InterPro" id="IPR013216">
    <property type="entry name" value="Methyltransf_11"/>
</dbReference>
<dbReference type="PANTHER" id="PTHR44942">
    <property type="entry name" value="METHYLTRANSF_11 DOMAIN-CONTAINING PROTEIN"/>
    <property type="match status" value="1"/>
</dbReference>